<evidence type="ECO:0000313" key="2">
    <source>
        <dbReference type="Proteomes" id="UP000799755"/>
    </source>
</evidence>
<reference evidence="1" key="1">
    <citation type="journal article" date="2020" name="Stud. Mycol.">
        <title>101 Dothideomycetes genomes: a test case for predicting lifestyles and emergence of pathogens.</title>
        <authorList>
            <person name="Haridas S."/>
            <person name="Albert R."/>
            <person name="Binder M."/>
            <person name="Bloem J."/>
            <person name="Labutti K."/>
            <person name="Salamov A."/>
            <person name="Andreopoulos B."/>
            <person name="Baker S."/>
            <person name="Barry K."/>
            <person name="Bills G."/>
            <person name="Bluhm B."/>
            <person name="Cannon C."/>
            <person name="Castanera R."/>
            <person name="Culley D."/>
            <person name="Daum C."/>
            <person name="Ezra D."/>
            <person name="Gonzalez J."/>
            <person name="Henrissat B."/>
            <person name="Kuo A."/>
            <person name="Liang C."/>
            <person name="Lipzen A."/>
            <person name="Lutzoni F."/>
            <person name="Magnuson J."/>
            <person name="Mondo S."/>
            <person name="Nolan M."/>
            <person name="Ohm R."/>
            <person name="Pangilinan J."/>
            <person name="Park H.-J."/>
            <person name="Ramirez L."/>
            <person name="Alfaro M."/>
            <person name="Sun H."/>
            <person name="Tritt A."/>
            <person name="Yoshinaga Y."/>
            <person name="Zwiers L.-H."/>
            <person name="Turgeon B."/>
            <person name="Goodwin S."/>
            <person name="Spatafora J."/>
            <person name="Crous P."/>
            <person name="Grigoriev I."/>
        </authorList>
    </citation>
    <scope>NUCLEOTIDE SEQUENCE</scope>
    <source>
        <strain evidence="1">ATCC 200398</strain>
    </source>
</reference>
<name>A0ACB6QME6_9PLEO</name>
<dbReference type="Proteomes" id="UP000799755">
    <property type="component" value="Unassembled WGS sequence"/>
</dbReference>
<evidence type="ECO:0000313" key="1">
    <source>
        <dbReference type="EMBL" id="KAF2467487.1"/>
    </source>
</evidence>
<proteinExistence type="predicted"/>
<feature type="non-terminal residue" evidence="1">
    <location>
        <position position="1"/>
    </location>
</feature>
<comment type="caution">
    <text evidence="1">The sequence shown here is derived from an EMBL/GenBank/DDBJ whole genome shotgun (WGS) entry which is preliminary data.</text>
</comment>
<organism evidence="1 2">
    <name type="scientific">Lindgomyces ingoldianus</name>
    <dbReference type="NCBI Taxonomy" id="673940"/>
    <lineage>
        <taxon>Eukaryota</taxon>
        <taxon>Fungi</taxon>
        <taxon>Dikarya</taxon>
        <taxon>Ascomycota</taxon>
        <taxon>Pezizomycotina</taxon>
        <taxon>Dothideomycetes</taxon>
        <taxon>Pleosporomycetidae</taxon>
        <taxon>Pleosporales</taxon>
        <taxon>Lindgomycetaceae</taxon>
        <taxon>Lindgomyces</taxon>
    </lineage>
</organism>
<dbReference type="EMBL" id="MU003520">
    <property type="protein sequence ID" value="KAF2467487.1"/>
    <property type="molecule type" value="Genomic_DNA"/>
</dbReference>
<keyword evidence="2" id="KW-1185">Reference proteome</keyword>
<gene>
    <name evidence="1" type="ORF">BDR25DRAFT_234465</name>
</gene>
<accession>A0ACB6QME6</accession>
<protein>
    <submittedName>
        <fullName evidence="1">Uncharacterized protein</fullName>
    </submittedName>
</protein>
<sequence>PTEIREHATRLSTYLRDTLRCIERADSRPVPAELVRTIAHGTLTFILKTQHSTDLNTVYDASKSYRAC</sequence>